<dbReference type="GO" id="GO:0005886">
    <property type="term" value="C:plasma membrane"/>
    <property type="evidence" value="ECO:0007669"/>
    <property type="project" value="UniProtKB-SubCell"/>
</dbReference>
<dbReference type="InterPro" id="IPR045861">
    <property type="entry name" value="CorA_cytoplasmic_dom"/>
</dbReference>
<gene>
    <name evidence="9" type="ORF">DFJ65_2288</name>
</gene>
<dbReference type="GO" id="GO:0050897">
    <property type="term" value="F:cobalt ion binding"/>
    <property type="evidence" value="ECO:0007669"/>
    <property type="project" value="TreeGrafter"/>
</dbReference>
<keyword evidence="10" id="KW-1185">Reference proteome</keyword>
<evidence type="ECO:0000256" key="6">
    <source>
        <dbReference type="ARBA" id="ARBA00022989"/>
    </source>
</evidence>
<evidence type="ECO:0000256" key="4">
    <source>
        <dbReference type="ARBA" id="ARBA00022475"/>
    </source>
</evidence>
<dbReference type="AlphaFoldDB" id="A0A3D9UTC9"/>
<dbReference type="Gene3D" id="3.30.460.20">
    <property type="entry name" value="CorA soluble domain-like"/>
    <property type="match status" value="1"/>
</dbReference>
<evidence type="ECO:0000256" key="2">
    <source>
        <dbReference type="ARBA" id="ARBA00009765"/>
    </source>
</evidence>
<dbReference type="EMBL" id="QTUA01000001">
    <property type="protein sequence ID" value="REF31240.1"/>
    <property type="molecule type" value="Genomic_DNA"/>
</dbReference>
<comment type="caution">
    <text evidence="9">The sequence shown here is derived from an EMBL/GenBank/DDBJ whole genome shotgun (WGS) entry which is preliminary data.</text>
</comment>
<dbReference type="SUPFAM" id="SSF143865">
    <property type="entry name" value="CorA soluble domain-like"/>
    <property type="match status" value="1"/>
</dbReference>
<evidence type="ECO:0000313" key="9">
    <source>
        <dbReference type="EMBL" id="REF31240.1"/>
    </source>
</evidence>
<dbReference type="Proteomes" id="UP000256253">
    <property type="component" value="Unassembled WGS sequence"/>
</dbReference>
<comment type="similarity">
    <text evidence="2">Belongs to the CorA metal ion transporter (MIT) (TC 1.A.35) family.</text>
</comment>
<dbReference type="SUPFAM" id="SSF144083">
    <property type="entry name" value="Magnesium transport protein CorA, transmembrane region"/>
    <property type="match status" value="1"/>
</dbReference>
<proteinExistence type="inferred from homology"/>
<accession>A0A3D9UTC9</accession>
<feature type="transmembrane region" description="Helical" evidence="8">
    <location>
        <begin position="276"/>
        <end position="294"/>
    </location>
</feature>
<sequence length="332" mass="37852">MNHNESPVSCRVWRDGAMVEETVRKDEIIDALNDSDRLVWLDVVDAKPEALGSLIDALRLPATEIEDAFAPHERPKVSRHGDHLFFTTYATELAGRLADLEGDRLRTHRISGFVLPSALVTIRSSDFDIEPVLRAWDENSDLLKAGPRALVHGLMDTIVDGHFATIQTLDDDIEDLEDVLFEENRTGRGFQQQVYSLRKELVALRRVVLPMREVVNGLLRHGGRTNTELDSWYEDLYDHILRAAEWTESLRDMVTSVFETNLSLQDARLNTTMRKLAAWAAIIAVPTAITGWFGQNVPYPGFQKEFGLWVSVVTIVLGSLAMWWSFRRRRWL</sequence>
<evidence type="ECO:0000256" key="5">
    <source>
        <dbReference type="ARBA" id="ARBA00022692"/>
    </source>
</evidence>
<feature type="transmembrane region" description="Helical" evidence="8">
    <location>
        <begin position="306"/>
        <end position="326"/>
    </location>
</feature>
<keyword evidence="6 8" id="KW-1133">Transmembrane helix</keyword>
<evidence type="ECO:0000256" key="7">
    <source>
        <dbReference type="ARBA" id="ARBA00023136"/>
    </source>
</evidence>
<dbReference type="PANTHER" id="PTHR46494:SF1">
    <property type="entry name" value="CORA FAMILY METAL ION TRANSPORTER (EUROFUNG)"/>
    <property type="match status" value="1"/>
</dbReference>
<dbReference type="Pfam" id="PF01544">
    <property type="entry name" value="CorA"/>
    <property type="match status" value="1"/>
</dbReference>
<dbReference type="InterPro" id="IPR002523">
    <property type="entry name" value="MgTranspt_CorA/ZnTranspt_ZntB"/>
</dbReference>
<dbReference type="Gene3D" id="1.20.58.340">
    <property type="entry name" value="Magnesium transport protein CorA, transmembrane region"/>
    <property type="match status" value="2"/>
</dbReference>
<name>A0A3D9UTC9_9MICO</name>
<evidence type="ECO:0000313" key="10">
    <source>
        <dbReference type="Proteomes" id="UP000256253"/>
    </source>
</evidence>
<dbReference type="GO" id="GO:0000287">
    <property type="term" value="F:magnesium ion binding"/>
    <property type="evidence" value="ECO:0007669"/>
    <property type="project" value="TreeGrafter"/>
</dbReference>
<evidence type="ECO:0000256" key="1">
    <source>
        <dbReference type="ARBA" id="ARBA00004651"/>
    </source>
</evidence>
<dbReference type="RefSeq" id="WP_245950178.1">
    <property type="nucleotide sequence ID" value="NZ_QTUA01000001.1"/>
</dbReference>
<keyword evidence="4" id="KW-1003">Cell membrane</keyword>
<dbReference type="CDD" id="cd12822">
    <property type="entry name" value="TmCorA-like"/>
    <property type="match status" value="1"/>
</dbReference>
<dbReference type="GO" id="GO:0015095">
    <property type="term" value="F:magnesium ion transmembrane transporter activity"/>
    <property type="evidence" value="ECO:0007669"/>
    <property type="project" value="TreeGrafter"/>
</dbReference>
<dbReference type="PANTHER" id="PTHR46494">
    <property type="entry name" value="CORA FAMILY METAL ION TRANSPORTER (EUROFUNG)"/>
    <property type="match status" value="1"/>
</dbReference>
<organism evidence="9 10">
    <name type="scientific">Calidifontibacter indicus</name>
    <dbReference type="NCBI Taxonomy" id="419650"/>
    <lineage>
        <taxon>Bacteria</taxon>
        <taxon>Bacillati</taxon>
        <taxon>Actinomycetota</taxon>
        <taxon>Actinomycetes</taxon>
        <taxon>Micrococcales</taxon>
        <taxon>Dermacoccaceae</taxon>
        <taxon>Calidifontibacter</taxon>
    </lineage>
</organism>
<dbReference type="InterPro" id="IPR045863">
    <property type="entry name" value="CorA_TM1_TM2"/>
</dbReference>
<comment type="subcellular location">
    <subcellularLocation>
        <location evidence="1">Cell membrane</location>
        <topology evidence="1">Multi-pass membrane protein</topology>
    </subcellularLocation>
</comment>
<protein>
    <submittedName>
        <fullName evidence="9">Magnesium transporter</fullName>
    </submittedName>
</protein>
<reference evidence="9 10" key="1">
    <citation type="submission" date="2018-08" db="EMBL/GenBank/DDBJ databases">
        <title>Sequencing the genomes of 1000 actinobacteria strains.</title>
        <authorList>
            <person name="Klenk H.-P."/>
        </authorList>
    </citation>
    <scope>NUCLEOTIDE SEQUENCE [LARGE SCALE GENOMIC DNA]</scope>
    <source>
        <strain evidence="9 10">DSM 22967</strain>
    </source>
</reference>
<keyword evidence="7 8" id="KW-0472">Membrane</keyword>
<evidence type="ECO:0000256" key="8">
    <source>
        <dbReference type="SAM" id="Phobius"/>
    </source>
</evidence>
<dbReference type="GO" id="GO:0015087">
    <property type="term" value="F:cobalt ion transmembrane transporter activity"/>
    <property type="evidence" value="ECO:0007669"/>
    <property type="project" value="TreeGrafter"/>
</dbReference>
<keyword evidence="3" id="KW-0813">Transport</keyword>
<keyword evidence="5 8" id="KW-0812">Transmembrane</keyword>
<evidence type="ECO:0000256" key="3">
    <source>
        <dbReference type="ARBA" id="ARBA00022448"/>
    </source>
</evidence>